<evidence type="ECO:0000259" key="9">
    <source>
        <dbReference type="PROSITE" id="PS50089"/>
    </source>
</evidence>
<dbReference type="CDD" id="cd18793">
    <property type="entry name" value="SF2_C_SNF"/>
    <property type="match status" value="1"/>
</dbReference>
<dbReference type="InterPro" id="IPR049730">
    <property type="entry name" value="SNF2/RAD54-like_C"/>
</dbReference>
<dbReference type="GO" id="GO:0006974">
    <property type="term" value="P:DNA damage response"/>
    <property type="evidence" value="ECO:0007669"/>
    <property type="project" value="TreeGrafter"/>
</dbReference>
<name>A0AAJ0HPS6_9PEZI</name>
<dbReference type="Pfam" id="PF00176">
    <property type="entry name" value="SNF2-rel_dom"/>
    <property type="match status" value="1"/>
</dbReference>
<feature type="domain" description="RING-type" evidence="9">
    <location>
        <begin position="1141"/>
        <end position="1179"/>
    </location>
</feature>
<dbReference type="FunFam" id="3.40.50.300:FF:001870">
    <property type="entry name" value="SNF2 family helicase/ATPase, putative"/>
    <property type="match status" value="1"/>
</dbReference>
<dbReference type="InterPro" id="IPR027417">
    <property type="entry name" value="P-loop_NTPase"/>
</dbReference>
<accession>A0AAJ0HPS6</accession>
<dbReference type="InterPro" id="IPR038718">
    <property type="entry name" value="SNF2-like_sf"/>
</dbReference>
<dbReference type="SUPFAM" id="SSF52540">
    <property type="entry name" value="P-loop containing nucleoside triphosphate hydrolases"/>
    <property type="match status" value="2"/>
</dbReference>
<evidence type="ECO:0000256" key="7">
    <source>
        <dbReference type="PROSITE-ProRule" id="PRU00175"/>
    </source>
</evidence>
<dbReference type="SUPFAM" id="SSF57850">
    <property type="entry name" value="RING/U-box"/>
    <property type="match status" value="1"/>
</dbReference>
<dbReference type="EMBL" id="JAUIQD010000002">
    <property type="protein sequence ID" value="KAK3359216.1"/>
    <property type="molecule type" value="Genomic_DNA"/>
</dbReference>
<dbReference type="GO" id="GO:0016787">
    <property type="term" value="F:hydrolase activity"/>
    <property type="evidence" value="ECO:0007669"/>
    <property type="project" value="UniProtKB-KW"/>
</dbReference>
<dbReference type="Pfam" id="PF13923">
    <property type="entry name" value="zf-C3HC4_2"/>
    <property type="match status" value="1"/>
</dbReference>
<dbReference type="PROSITE" id="PS50089">
    <property type="entry name" value="ZF_RING_2"/>
    <property type="match status" value="1"/>
</dbReference>
<keyword evidence="4" id="KW-0378">Hydrolase</keyword>
<dbReference type="Pfam" id="PF00271">
    <property type="entry name" value="Helicase_C"/>
    <property type="match status" value="1"/>
</dbReference>
<dbReference type="GO" id="GO:0005634">
    <property type="term" value="C:nucleus"/>
    <property type="evidence" value="ECO:0007669"/>
    <property type="project" value="TreeGrafter"/>
</dbReference>
<feature type="region of interest" description="Disordered" evidence="8">
    <location>
        <begin position="738"/>
        <end position="765"/>
    </location>
</feature>
<dbReference type="InterPro" id="IPR014001">
    <property type="entry name" value="Helicase_ATP-bd"/>
</dbReference>
<dbReference type="Gene3D" id="3.40.50.300">
    <property type="entry name" value="P-loop containing nucleotide triphosphate hydrolases"/>
    <property type="match status" value="1"/>
</dbReference>
<dbReference type="CDD" id="cd18070">
    <property type="entry name" value="DEXQc_SHPRH"/>
    <property type="match status" value="1"/>
</dbReference>
<reference evidence="12" key="2">
    <citation type="submission" date="2023-06" db="EMBL/GenBank/DDBJ databases">
        <authorList>
            <consortium name="Lawrence Berkeley National Laboratory"/>
            <person name="Haridas S."/>
            <person name="Hensen N."/>
            <person name="Bonometti L."/>
            <person name="Westerberg I."/>
            <person name="Brannstrom I.O."/>
            <person name="Guillou S."/>
            <person name="Cros-Aarteil S."/>
            <person name="Calhoun S."/>
            <person name="Kuo A."/>
            <person name="Mondo S."/>
            <person name="Pangilinan J."/>
            <person name="Riley R."/>
            <person name="Labutti K."/>
            <person name="Andreopoulos B."/>
            <person name="Lipzen A."/>
            <person name="Chen C."/>
            <person name="Yanf M."/>
            <person name="Daum C."/>
            <person name="Ng V."/>
            <person name="Clum A."/>
            <person name="Steindorff A."/>
            <person name="Ohm R."/>
            <person name="Martin F."/>
            <person name="Silar P."/>
            <person name="Natvig D."/>
            <person name="Lalanne C."/>
            <person name="Gautier V."/>
            <person name="Ament-Velasquez S.L."/>
            <person name="Kruys A."/>
            <person name="Hutchinson M.I."/>
            <person name="Powell A.J."/>
            <person name="Barry K."/>
            <person name="Miller A.N."/>
            <person name="Grigoriev I.V."/>
            <person name="Debuchy R."/>
            <person name="Gladieux P."/>
            <person name="Thoren M.H."/>
            <person name="Johannesson H."/>
        </authorList>
    </citation>
    <scope>NUCLEOTIDE SEQUENCE</scope>
    <source>
        <strain evidence="12">CBS 955.72</strain>
    </source>
</reference>
<dbReference type="InterPro" id="IPR013083">
    <property type="entry name" value="Znf_RING/FYVE/PHD"/>
</dbReference>
<evidence type="ECO:0000256" key="1">
    <source>
        <dbReference type="ARBA" id="ARBA00022723"/>
    </source>
</evidence>
<dbReference type="InterPro" id="IPR001650">
    <property type="entry name" value="Helicase_C-like"/>
</dbReference>
<keyword evidence="2" id="KW-0547">Nucleotide-binding</keyword>
<feature type="domain" description="Helicase C-terminal" evidence="11">
    <location>
        <begin position="1250"/>
        <end position="1403"/>
    </location>
</feature>
<keyword evidence="1" id="KW-0479">Metal-binding</keyword>
<dbReference type="PROSITE" id="PS51192">
    <property type="entry name" value="HELICASE_ATP_BIND_1"/>
    <property type="match status" value="1"/>
</dbReference>
<protein>
    <submittedName>
        <fullName evidence="12">SNF2 family N-terminal domain-containing protein</fullName>
    </submittedName>
</protein>
<feature type="region of interest" description="Disordered" evidence="8">
    <location>
        <begin position="1472"/>
        <end position="1493"/>
    </location>
</feature>
<dbReference type="PROSITE" id="PS51194">
    <property type="entry name" value="HELICASE_CTER"/>
    <property type="match status" value="1"/>
</dbReference>
<dbReference type="GO" id="GO:0061630">
    <property type="term" value="F:ubiquitin protein ligase activity"/>
    <property type="evidence" value="ECO:0007669"/>
    <property type="project" value="TreeGrafter"/>
</dbReference>
<feature type="domain" description="Helicase ATP-binding" evidence="10">
    <location>
        <begin position="336"/>
        <end position="538"/>
    </location>
</feature>
<evidence type="ECO:0000259" key="11">
    <source>
        <dbReference type="PROSITE" id="PS51194"/>
    </source>
</evidence>
<dbReference type="InterPro" id="IPR001841">
    <property type="entry name" value="Znf_RING"/>
</dbReference>
<dbReference type="PROSITE" id="PS00518">
    <property type="entry name" value="ZF_RING_1"/>
    <property type="match status" value="1"/>
</dbReference>
<evidence type="ECO:0000256" key="5">
    <source>
        <dbReference type="ARBA" id="ARBA00022833"/>
    </source>
</evidence>
<evidence type="ECO:0000313" key="12">
    <source>
        <dbReference type="EMBL" id="KAK3359216.1"/>
    </source>
</evidence>
<keyword evidence="6" id="KW-0067">ATP-binding</keyword>
<dbReference type="Gene3D" id="3.40.50.10810">
    <property type="entry name" value="Tandem AAA-ATPase domain"/>
    <property type="match status" value="1"/>
</dbReference>
<evidence type="ECO:0000256" key="4">
    <source>
        <dbReference type="ARBA" id="ARBA00022801"/>
    </source>
</evidence>
<organism evidence="12 13">
    <name type="scientific">Lasiosphaeria hispida</name>
    <dbReference type="NCBI Taxonomy" id="260671"/>
    <lineage>
        <taxon>Eukaryota</taxon>
        <taxon>Fungi</taxon>
        <taxon>Dikarya</taxon>
        <taxon>Ascomycota</taxon>
        <taxon>Pezizomycotina</taxon>
        <taxon>Sordariomycetes</taxon>
        <taxon>Sordariomycetidae</taxon>
        <taxon>Sordariales</taxon>
        <taxon>Lasiosphaeriaceae</taxon>
        <taxon>Lasiosphaeria</taxon>
    </lineage>
</organism>
<dbReference type="GO" id="GO:0005524">
    <property type="term" value="F:ATP binding"/>
    <property type="evidence" value="ECO:0007669"/>
    <property type="project" value="InterPro"/>
</dbReference>
<evidence type="ECO:0000256" key="8">
    <source>
        <dbReference type="SAM" id="MobiDB-lite"/>
    </source>
</evidence>
<feature type="compositionally biased region" description="Low complexity" evidence="8">
    <location>
        <begin position="744"/>
        <end position="755"/>
    </location>
</feature>
<dbReference type="PANTHER" id="PTHR45865:SF1">
    <property type="entry name" value="E3 UBIQUITIN-PROTEIN LIGASE SHPRH"/>
    <property type="match status" value="1"/>
</dbReference>
<keyword evidence="3 7" id="KW-0863">Zinc-finger</keyword>
<reference evidence="12" key="1">
    <citation type="journal article" date="2023" name="Mol. Phylogenet. Evol.">
        <title>Genome-scale phylogeny and comparative genomics of the fungal order Sordariales.</title>
        <authorList>
            <person name="Hensen N."/>
            <person name="Bonometti L."/>
            <person name="Westerberg I."/>
            <person name="Brannstrom I.O."/>
            <person name="Guillou S."/>
            <person name="Cros-Aarteil S."/>
            <person name="Calhoun S."/>
            <person name="Haridas S."/>
            <person name="Kuo A."/>
            <person name="Mondo S."/>
            <person name="Pangilinan J."/>
            <person name="Riley R."/>
            <person name="LaButti K."/>
            <person name="Andreopoulos B."/>
            <person name="Lipzen A."/>
            <person name="Chen C."/>
            <person name="Yan M."/>
            <person name="Daum C."/>
            <person name="Ng V."/>
            <person name="Clum A."/>
            <person name="Steindorff A."/>
            <person name="Ohm R.A."/>
            <person name="Martin F."/>
            <person name="Silar P."/>
            <person name="Natvig D.O."/>
            <person name="Lalanne C."/>
            <person name="Gautier V."/>
            <person name="Ament-Velasquez S.L."/>
            <person name="Kruys A."/>
            <person name="Hutchinson M.I."/>
            <person name="Powell A.J."/>
            <person name="Barry K."/>
            <person name="Miller A.N."/>
            <person name="Grigoriev I.V."/>
            <person name="Debuchy R."/>
            <person name="Gladieux P."/>
            <person name="Hiltunen Thoren M."/>
            <person name="Johannesson H."/>
        </authorList>
    </citation>
    <scope>NUCLEOTIDE SEQUENCE</scope>
    <source>
        <strain evidence="12">CBS 955.72</strain>
    </source>
</reference>
<dbReference type="Pfam" id="PF26021">
    <property type="entry name" value="Ferritin_C144_05"/>
    <property type="match status" value="1"/>
</dbReference>
<dbReference type="GO" id="GO:0000209">
    <property type="term" value="P:protein polyubiquitination"/>
    <property type="evidence" value="ECO:0007669"/>
    <property type="project" value="TreeGrafter"/>
</dbReference>
<proteinExistence type="predicted"/>
<evidence type="ECO:0000256" key="2">
    <source>
        <dbReference type="ARBA" id="ARBA00022741"/>
    </source>
</evidence>
<dbReference type="Proteomes" id="UP001275084">
    <property type="component" value="Unassembled WGS sequence"/>
</dbReference>
<gene>
    <name evidence="12" type="ORF">B0T25DRAFT_620863</name>
</gene>
<dbReference type="FunFam" id="3.40.50.10810:FF:000059">
    <property type="entry name" value="SNF2 family helicase/ATPase, putative"/>
    <property type="match status" value="1"/>
</dbReference>
<keyword evidence="13" id="KW-1185">Reference proteome</keyword>
<dbReference type="GO" id="GO:0008270">
    <property type="term" value="F:zinc ion binding"/>
    <property type="evidence" value="ECO:0007669"/>
    <property type="project" value="UniProtKB-KW"/>
</dbReference>
<evidence type="ECO:0000256" key="3">
    <source>
        <dbReference type="ARBA" id="ARBA00022771"/>
    </source>
</evidence>
<dbReference type="InterPro" id="IPR052583">
    <property type="entry name" value="ATP-helicase/E3_Ub-Ligase"/>
</dbReference>
<sequence length="1493" mass="167741">MPRTKRNPKGLRWQGKKPENVLSESEGLAALVDMVRLMPAEAGGDSGAEVIEPAAKRTKTTASRHIICVARERLQLPACEASTSGESVVIVKQNIGEALGLKLTKTEPLHPETDWNLIFFPRERSPKDDSFWVTYVIRHSDLSDQRFAALNIAQMRGFDSGDSGCVWASTDICIRQDGNTIKLDLSIEVRWNESISVWGNCDSSLQQTLRDNVIGAWYPELRSNGPASPISWSPQDFYEAAFIPDKDVFNAEVSSMETPPLQAQLYPFQRRAVQWLLRREGVQWHRDPETGRGSVQPYKPLDKEAPVSFVRVEDSCGEDFYISPIFGSAVRDTSVFLSYQQIRGGILAEEMGLGKTLEVIALVLLHRRPGTPALVFDPYASRELLPTPATLIVTPSTLLDQWVSELHRHAPTLRILYYPGLKRAAKRKNEEDSAKFLAEHDIVITTYEVLRTELWVATDEPVRSMRNSKQYERPKSPLMQLSWWRVCIDEAQMVENWTNNAAKLATMIPRVNAWGITGTPVKDDIQKDLRGLLHFLRFEPYASDTRIWNLMTTGDKEPFHNLFSMISMRHTKSMVRSEISIPAQRRYVITMPFTAVEEQNYQGLFKELTASCGLDVDGNPLEAGWDANDPAVQSAMRTALDRLRQTALHPEVGYRNRRALRHRDAPMRTVEEVLDAMLEQSDGARRTDQRNILSLMVTKGQVLAGLQRPKEALALWEEVRDKCELIVAECRQQLEHEAEEARKAASQAAQSPPGDDQGDGQEDTLFPRVGDARRRLRSALEIQHRAVFFCANGYFSIKSNEEMTVPGSEEFKRLEKIEVEGYDFAKAIRKEILQESYGKAKALMRRLESDAKHQSFAVIPESISVDLKGIESRKIVDALEELCAGLNAQANRLDDWREHIIQLLLKPLVDEENEEITGEEYEQSTKLQDEMLVFVQVLRASLADRQAAITGQRNFLVMHETKVATRMASDGEGPFPEKLLELFKLREDIKPCDIEPDHLVAPDPLDSLRGVISELRALSVKLQHDAASESSRAATELAIVGKLLKLTQTQQTEQGKAATAMEQEIERFTETLNARLDFYRQLQAVSDTVGEYEGAANEARLGTITKQEEALQTKLATAESKHRYLVHLKEAETSSEEQRMCVICQSEFSIGVLTVCGHQFCKDCITLWLRASHKCPVCKKHLTPANLHDITLKPQKLKIYSEGNQVGSSQSQTPPSKKVSTIYSQFSPEKLAEIMNIELNGPNFTTKVDTLIRHLIWLRESDPGAKSIVFSQYKEFLDVLAQAFRQYSIGFTSFDKANGITSFKEDPSTEVFLLHARAHASGLNLVNASHVFLCEPLLNTALELQAIARVDRIGQQHETTVWLYIVDGTVEESIYNLSVQRRLEHMGRGLLKGKSKESTPELLDANLDAANALEMQQAQLSKLMGKGGISGEAVDKKDLLTCLFGHVRGRQDGEERMLGNPVIRGFLAGEAAEGRRGRGSPEPNEMGPLVVRG</sequence>
<dbReference type="InterPro" id="IPR000330">
    <property type="entry name" value="SNF2_N"/>
</dbReference>
<keyword evidence="5" id="KW-0862">Zinc</keyword>
<evidence type="ECO:0000313" key="13">
    <source>
        <dbReference type="Proteomes" id="UP001275084"/>
    </source>
</evidence>
<evidence type="ECO:0000259" key="10">
    <source>
        <dbReference type="PROSITE" id="PS51192"/>
    </source>
</evidence>
<dbReference type="InterPro" id="IPR059033">
    <property type="entry name" value="C144_05_dom"/>
</dbReference>
<dbReference type="SMART" id="SM00184">
    <property type="entry name" value="RING"/>
    <property type="match status" value="1"/>
</dbReference>
<evidence type="ECO:0000256" key="6">
    <source>
        <dbReference type="ARBA" id="ARBA00022840"/>
    </source>
</evidence>
<comment type="caution">
    <text evidence="12">The sequence shown here is derived from an EMBL/GenBank/DDBJ whole genome shotgun (WGS) entry which is preliminary data.</text>
</comment>
<dbReference type="SMART" id="SM00487">
    <property type="entry name" value="DEXDc"/>
    <property type="match status" value="1"/>
</dbReference>
<dbReference type="Gene3D" id="3.30.40.10">
    <property type="entry name" value="Zinc/RING finger domain, C3HC4 (zinc finger)"/>
    <property type="match status" value="1"/>
</dbReference>
<dbReference type="PANTHER" id="PTHR45865">
    <property type="entry name" value="E3 UBIQUITIN-PROTEIN LIGASE SHPRH FAMILY MEMBER"/>
    <property type="match status" value="1"/>
</dbReference>
<dbReference type="InterPro" id="IPR017907">
    <property type="entry name" value="Znf_RING_CS"/>
</dbReference>